<organism evidence="2 3">
    <name type="scientific">Tetrahymena thermophila (strain SB210)</name>
    <dbReference type="NCBI Taxonomy" id="312017"/>
    <lineage>
        <taxon>Eukaryota</taxon>
        <taxon>Sar</taxon>
        <taxon>Alveolata</taxon>
        <taxon>Ciliophora</taxon>
        <taxon>Intramacronucleata</taxon>
        <taxon>Oligohymenophorea</taxon>
        <taxon>Hymenostomatida</taxon>
        <taxon>Tetrahymenina</taxon>
        <taxon>Tetrahymenidae</taxon>
        <taxon>Tetrahymena</taxon>
    </lineage>
</organism>
<dbReference type="GeneID" id="7845990"/>
<feature type="transmembrane region" description="Helical" evidence="1">
    <location>
        <begin position="2152"/>
        <end position="2171"/>
    </location>
</feature>
<dbReference type="CDD" id="cd00064">
    <property type="entry name" value="FU"/>
    <property type="match status" value="1"/>
</dbReference>
<accession>I7LW06</accession>
<evidence type="ECO:0000256" key="1">
    <source>
        <dbReference type="SAM" id="Phobius"/>
    </source>
</evidence>
<proteinExistence type="predicted"/>
<dbReference type="KEGG" id="tet:TTHERM_00408770"/>
<keyword evidence="1 2" id="KW-0812">Transmembrane</keyword>
<dbReference type="PANTHER" id="PTHR11319:SF35">
    <property type="entry name" value="OUTER MEMBRANE PROTEIN PMPC-RELATED"/>
    <property type="match status" value="1"/>
</dbReference>
<evidence type="ECO:0000313" key="2">
    <source>
        <dbReference type="EMBL" id="EAS00524.2"/>
    </source>
</evidence>
<keyword evidence="1" id="KW-1133">Transmembrane helix</keyword>
<dbReference type="Gene3D" id="2.10.220.10">
    <property type="entry name" value="Hormone Receptor, Insulin-like Growth Factor Receptor 1, Chain A, domain 2"/>
    <property type="match status" value="1"/>
</dbReference>
<feature type="transmembrane region" description="Helical" evidence="1">
    <location>
        <begin position="2041"/>
        <end position="2059"/>
    </location>
</feature>
<dbReference type="InterPro" id="IPR006212">
    <property type="entry name" value="Furin_repeat"/>
</dbReference>
<evidence type="ECO:0000313" key="3">
    <source>
        <dbReference type="Proteomes" id="UP000009168"/>
    </source>
</evidence>
<dbReference type="RefSeq" id="XP_001020769.2">
    <property type="nucleotide sequence ID" value="XM_001020769.2"/>
</dbReference>
<gene>
    <name evidence="2" type="ORF">TTHERM_00408770</name>
</gene>
<protein>
    <submittedName>
        <fullName evidence="2">Transmembrane protein, putative</fullName>
    </submittedName>
</protein>
<dbReference type="EMBL" id="GG662612">
    <property type="protein sequence ID" value="EAS00524.2"/>
    <property type="molecule type" value="Genomic_DNA"/>
</dbReference>
<name>I7LW06_TETTS</name>
<sequence length="2477" mass="283935">MCLDCVNDQQLWQNSLRCTQIYSQDDQQQLIIKSSNFNFEIDPDKKILRLAQVAQQQCQNSFYLSSQESLICKNCPEGCKSCQVQSSQFVCTECDQGFLLQDNKCLLCSTFISNCVSCGQKNNVIYCQSCQNSQQGIQLIPSVDLKSCISCDQTESGNSQSSFCNKCSFRNSEGTQINYLNQSKALYSSQSDNNQIQENTQYQLYCDQCQQDYFLNSYYQCSKCIQNCEICYQGDITEDIQNPQSYYTLQYKYKKYKNDSFITKCLKCKDGFFLQKSSSLQDEQCLPNNQLQPQQNIQNCAHIVIYNNVSSCRYCINSGQKVGSNKCNISLDQYLKDTKCISFYQSNDNLNYCDLCLEGYTPTPLGCLPCNKESRFCSQISLQSGQNNLFSIIYLQLFKKMFTQYEEQNYVAFFQLKEGLVDITCLNGMNPVDKKCYVSECSQSSCFKCNFDQFGKEFCEKCRDIDPLRNEQQDLIFKPSSVSRKQVKSDLFDCTTCDRYCNQCIKRSQSEISQINPYFTLNYPSTQLQGYYQTFTQKCLQYRPLDQQCSQISQENQLQVTQSVKCSKEINDQGIYYNPKFNRFTVCKNDQISCKKSIKFAKVIDCSNNPKLLKLSDAYNKEEFLADPNIYKISSKSSLDFSSKIVLDFSEYENIPYLTTVLNEELITNFEYIIYVIPDSDNTCYIKNDFTVKSQLAGKVFAVEEISLKLVPLVNGQVEEDFILNLQMSESVNIEGFSKIIVKNLVMTDSQINENQINTFFGINLSKNLFKSEVEFNNVKFLKNKQTTQVQGAPAIFPQNILHNIKKLTINDVILEDWEYSKDNNPFLFDDYNQELFQFEADISFLQIINVKFTGKTVFPIVNPLSEINFNDITLDNVKFINSTLSSDQAIPLSNLDSIIEVKVQNLNIVSSLLDGSSLFQYQNDFLNLVLNTIKIDQTNKFANGKGISLIQTRKLQAFNINLGCSDCEDEQLDFNWYRLIQIPDLQDVQKQKQTQSQSIFSVQSVFINQTIFRQKSFLINVPFIPLKTSHLIHIVTLNNIIFSYIQCKGTNCMDGLNAILVSGVQEARINNIQIQDSIGFQLLKVSNSKIMEISSVTCSNQNLEIYIISTCLIVQNYFIYAKITSVNVYYVETQSQINQEDPSLFSAQEIKQYFDSQADLQKIIAEHFENQLQNSSILFIEDLILQDVSITLKPNFLGPTIGGLMIQNVIPNRSLIKQLNITNVQAIKEEKEIQDIVIGIYYTSTNDVVVLDQCKILGIITGNYKIVNYIDSKTIRIKSSDFRESKNNDDNTYTLIKGGFFNILTQDLLVKSTNFIISEANYGGALYISNNQKAVINIQGPKTNFFVNSAIQQGGAIFIDSQNDININISEIIVDGIIANNAGGFFYMKADGETFITIENSYFKNCFCEQGSIINANTELISGSINVVYNNNNFTSPKKYESHIFFDNDIKQGAMFYLLRAKLTISNSLFKSIYFNSPIVYLYGGKYVEINNTYTDIELNNPPLFFLQYSSVKINNRGNQSQINTYKDIRLMCLKENKCQVIGIQSIASLYSIDQPARSPEIHNLVFQDIKCNQCGLIFNTIYLKASRMIITNSTFIGNQLFYSPIQVISAQSKALRILKKQQEQNTFKISKFSMNALNNLNQRNLQENKWFIDDDLIEFDLKIDKCTFQSNKVEFNGGAITAKEINILITNVKCIGNESKSEGGCINYSTENKFQKNKFLLVNTQIAKNIAYAGGGVRVIGTEAIQKNFTEIKNNVAKRYGQDYLSYPMGISISLNKNGVEKELGRSFGKTVIDVDNWVTGQDEKVNGYFVIQFLDINSIQMIVPDAQVEVSLDDSELSDPASKIDGIKSFSSNNQGSQVVLNDIVFKKQPLKNLSVKVKSNTIKYPVYDQLTGFLDSYDTNFYFILNIKMRECLVGEAFFDISGECRLCDKDYYSLHNSSTQCLECPKVGVDSCDGGNKLNLQSGYWRLMDDSDLIEKCDEYSSGCLGGYLSGNQSCKKGYIGALCQSCDIYGNVWGERYSKNSSYTCKSCKEFANNLIKLLALGIFVFLSLFLSIRGQINSMEAFKHIYYLIKLGFLKPGKTTMQESQVAIVVKILTTYVQIIGHLQKFQIKLPTGLDEFVNVIGNPVRQVSHSLDCQIVLTSDNIPIVYELISTMACTYISGLYFIKADYNYMCYDDTYYNWTLTLVLPFFIFWCLLCPLILFVKLYINRNNLQNPLFKEKFGYLYNEYRVGAFYWELFKTLIKILIVVVIEFYSSFIYIKVNGSFILKILINLMREFTIKFYQNVDRYRQKLHQYFPRLSKVLKISKVTLARKQQLWEILRSHVYIFKKNKKIIKLQQQSFDNLNLFNKFQPLNIDTFKSSTPSTLNRYPPLKQKSANTQNQEIKTSIFNQQNTLTQKKDQEIEILQTSCLEIPNENPQFSDKSSKRDFIKFSQFPSNQQITTTQRFNELMNSEINIEFQKLQHQQSQNNK</sequence>
<dbReference type="Proteomes" id="UP000009168">
    <property type="component" value="Unassembled WGS sequence"/>
</dbReference>
<dbReference type="eggNOG" id="KOG3525">
    <property type="taxonomic scope" value="Eukaryota"/>
</dbReference>
<keyword evidence="3" id="KW-1185">Reference proteome</keyword>
<keyword evidence="1" id="KW-0472">Membrane</keyword>
<dbReference type="InParanoid" id="I7LW06"/>
<feature type="transmembrane region" description="Helical" evidence="1">
    <location>
        <begin position="2191"/>
        <end position="2213"/>
    </location>
</feature>
<reference evidence="3" key="1">
    <citation type="journal article" date="2006" name="PLoS Biol.">
        <title>Macronuclear genome sequence of the ciliate Tetrahymena thermophila, a model eukaryote.</title>
        <authorList>
            <person name="Eisen J.A."/>
            <person name="Coyne R.S."/>
            <person name="Wu M."/>
            <person name="Wu D."/>
            <person name="Thiagarajan M."/>
            <person name="Wortman J.R."/>
            <person name="Badger J.H."/>
            <person name="Ren Q."/>
            <person name="Amedeo P."/>
            <person name="Jones K.M."/>
            <person name="Tallon L.J."/>
            <person name="Delcher A.L."/>
            <person name="Salzberg S.L."/>
            <person name="Silva J.C."/>
            <person name="Haas B.J."/>
            <person name="Majoros W.H."/>
            <person name="Farzad M."/>
            <person name="Carlton J.M."/>
            <person name="Smith R.K. Jr."/>
            <person name="Garg J."/>
            <person name="Pearlman R.E."/>
            <person name="Karrer K.M."/>
            <person name="Sun L."/>
            <person name="Manning G."/>
            <person name="Elde N.C."/>
            <person name="Turkewitz A.P."/>
            <person name="Asai D.J."/>
            <person name="Wilkes D.E."/>
            <person name="Wang Y."/>
            <person name="Cai H."/>
            <person name="Collins K."/>
            <person name="Stewart B.A."/>
            <person name="Lee S.R."/>
            <person name="Wilamowska K."/>
            <person name="Weinberg Z."/>
            <person name="Ruzzo W.L."/>
            <person name="Wloga D."/>
            <person name="Gaertig J."/>
            <person name="Frankel J."/>
            <person name="Tsao C.-C."/>
            <person name="Gorovsky M.A."/>
            <person name="Keeling P.J."/>
            <person name="Waller R.F."/>
            <person name="Patron N.J."/>
            <person name="Cherry J.M."/>
            <person name="Stover N.A."/>
            <person name="Krieger C.J."/>
            <person name="del Toro C."/>
            <person name="Ryder H.F."/>
            <person name="Williamson S.C."/>
            <person name="Barbeau R.A."/>
            <person name="Hamilton E.P."/>
            <person name="Orias E."/>
        </authorList>
    </citation>
    <scope>NUCLEOTIDE SEQUENCE [LARGE SCALE GENOMIC DNA]</scope>
    <source>
        <strain evidence="3">SB210</strain>
    </source>
</reference>
<dbReference type="PANTHER" id="PTHR11319">
    <property type="entry name" value="G PROTEIN-COUPLED RECEPTOR-RELATED"/>
    <property type="match status" value="1"/>
</dbReference>
<dbReference type="OrthoDB" id="2018448at2759"/>